<dbReference type="PROSITE" id="PS51783">
    <property type="entry name" value="PH_BEACH"/>
    <property type="match status" value="1"/>
</dbReference>
<sequence>MFPSLNSIKKPKKSFNLLHLETQEQYFLSLKVALIPSTRSDEIRGNLHLCSRSLVFEPKSSQLPLMKMKYSNGLFMKVLKNFEPKSLGHLLSIRWGHQLMQEEIDQLDLASVLNQQKGEQKSNELLEKLYNRQRKNIIQLACNCFFIKVDKLFIVNRNPISPYITETCDDNIVFTISKSNSKQTLIRFLKLYQGINQAEDEFTFINQTIQQTLNDSLLEHKQNVGSEGHKIEFIHKARLIKPEGVIFGLFSIQKEEILQFIPLINSPKGKIMQFMFTDIKYFIKYRYMFKNNGIEFWMYNKKRSYLFVFDDQNTQESVFKYFQKKATKRCLTALTKEKVAEEWTSGNMTNFDYLMALNTLANRSFNDLSAYPVFPWIIAEYNEKEFSVNSPAFFRDLSKPMGALNKHRLQKYKAFYKDQLKDKKQDPKPYLYPTHYSSPGTVVYYMIRKIPEFVIKLQNGVFGPTDRIFRGIDSTWFTTLNLHADSKELIPEYLTTLYIRFYGLDSDFLVNCDKLELGITQDGEVIDDAVIPAWADNAVDFLAKMRIALESPYVQANLPQWIDLIFGNKSSGNEALLNDNLFYPYTYAENVNWDKCKTDIERQALEIQVTEFGQVPLQLFQTAHPQRKLKIQGNLKQLEDEKRELKLINQNLQNKIQKLTQQIQQSQDKELVTQLQTQLAALQWENEKLKFNLETFKQEVMASKEVIQTFNSQFDQEEFDKNGFDFLNDDSLLDSSKKANQ</sequence>
<dbReference type="CDD" id="cd06071">
    <property type="entry name" value="Beach"/>
    <property type="match status" value="1"/>
</dbReference>
<evidence type="ECO:0000259" key="3">
    <source>
        <dbReference type="PROSITE" id="PS51783"/>
    </source>
</evidence>
<dbReference type="SMART" id="SM01026">
    <property type="entry name" value="Beach"/>
    <property type="match status" value="1"/>
</dbReference>
<feature type="coiled-coil region" evidence="1">
    <location>
        <begin position="628"/>
        <end position="699"/>
    </location>
</feature>
<reference evidence="4 5" key="1">
    <citation type="journal article" date="2006" name="Nature">
        <title>Global trends of whole-genome duplications revealed by the ciliate Paramecium tetraurelia.</title>
        <authorList>
            <consortium name="Genoscope"/>
            <person name="Aury J.-M."/>
            <person name="Jaillon O."/>
            <person name="Duret L."/>
            <person name="Noel B."/>
            <person name="Jubin C."/>
            <person name="Porcel B.M."/>
            <person name="Segurens B."/>
            <person name="Daubin V."/>
            <person name="Anthouard V."/>
            <person name="Aiach N."/>
            <person name="Arnaiz O."/>
            <person name="Billaut A."/>
            <person name="Beisson J."/>
            <person name="Blanc I."/>
            <person name="Bouhouche K."/>
            <person name="Camara F."/>
            <person name="Duharcourt S."/>
            <person name="Guigo R."/>
            <person name="Gogendeau D."/>
            <person name="Katinka M."/>
            <person name="Keller A.-M."/>
            <person name="Kissmehl R."/>
            <person name="Klotz C."/>
            <person name="Koll F."/>
            <person name="Le Moue A."/>
            <person name="Lepere C."/>
            <person name="Malinsky S."/>
            <person name="Nowacki M."/>
            <person name="Nowak J.K."/>
            <person name="Plattner H."/>
            <person name="Poulain J."/>
            <person name="Ruiz F."/>
            <person name="Serrano V."/>
            <person name="Zagulski M."/>
            <person name="Dessen P."/>
            <person name="Betermier M."/>
            <person name="Weissenbach J."/>
            <person name="Scarpelli C."/>
            <person name="Schachter V."/>
            <person name="Sperling L."/>
            <person name="Meyer E."/>
            <person name="Cohen J."/>
            <person name="Wincker P."/>
        </authorList>
    </citation>
    <scope>NUCLEOTIDE SEQUENCE [LARGE SCALE GENOMIC DNA]</scope>
    <source>
        <strain evidence="4 5">Stock d4-2</strain>
    </source>
</reference>
<evidence type="ECO:0000256" key="1">
    <source>
        <dbReference type="SAM" id="Coils"/>
    </source>
</evidence>
<dbReference type="InterPro" id="IPR000409">
    <property type="entry name" value="BEACH_dom"/>
</dbReference>
<dbReference type="EMBL" id="CT868047">
    <property type="protein sequence ID" value="CAK66758.1"/>
    <property type="molecule type" value="Genomic_DNA"/>
</dbReference>
<dbReference type="Pfam" id="PF25400">
    <property type="entry name" value="PH_FAN"/>
    <property type="match status" value="1"/>
</dbReference>
<keyword evidence="1" id="KW-0175">Coiled coil</keyword>
<dbReference type="InterPro" id="IPR011993">
    <property type="entry name" value="PH-like_dom_sf"/>
</dbReference>
<dbReference type="Proteomes" id="UP000000600">
    <property type="component" value="Unassembled WGS sequence"/>
</dbReference>
<dbReference type="GeneID" id="5019940"/>
<organism evidence="4 5">
    <name type="scientific">Paramecium tetraurelia</name>
    <dbReference type="NCBI Taxonomy" id="5888"/>
    <lineage>
        <taxon>Eukaryota</taxon>
        <taxon>Sar</taxon>
        <taxon>Alveolata</taxon>
        <taxon>Ciliophora</taxon>
        <taxon>Intramacronucleata</taxon>
        <taxon>Oligohymenophorea</taxon>
        <taxon>Peniculida</taxon>
        <taxon>Parameciidae</taxon>
        <taxon>Paramecium</taxon>
    </lineage>
</organism>
<dbReference type="InterPro" id="IPR023362">
    <property type="entry name" value="PH-BEACH_dom"/>
</dbReference>
<dbReference type="RefSeq" id="XP_001434155.1">
    <property type="nucleotide sequence ID" value="XM_001434118.1"/>
</dbReference>
<dbReference type="AlphaFoldDB" id="A0C7J1"/>
<feature type="domain" description="BEACH-type PH" evidence="3">
    <location>
        <begin position="226"/>
        <end position="323"/>
    </location>
</feature>
<dbReference type="InterPro" id="IPR036372">
    <property type="entry name" value="BEACH_dom_sf"/>
</dbReference>
<feature type="domain" description="BEACH" evidence="2">
    <location>
        <begin position="328"/>
        <end position="627"/>
    </location>
</feature>
<accession>A0C7J1</accession>
<dbReference type="InterPro" id="IPR050865">
    <property type="entry name" value="BEACH_Domain"/>
</dbReference>
<dbReference type="KEGG" id="ptm:GSPATT00035888001"/>
<dbReference type="STRING" id="5888.A0C7J1"/>
<dbReference type="HOGENOM" id="CLU_000218_5_2_1"/>
<protein>
    <recommendedName>
        <fullName evidence="6">BEACH domain-containing protein</fullName>
    </recommendedName>
</protein>
<dbReference type="InterPro" id="IPR057496">
    <property type="entry name" value="FAN-like_PH"/>
</dbReference>
<dbReference type="Pfam" id="PF02138">
    <property type="entry name" value="Beach"/>
    <property type="match status" value="1"/>
</dbReference>
<dbReference type="PANTHER" id="PTHR13743">
    <property type="entry name" value="BEIGE/BEACH-RELATED"/>
    <property type="match status" value="1"/>
</dbReference>
<dbReference type="Gene3D" id="2.30.29.30">
    <property type="entry name" value="Pleckstrin-homology domain (PH domain)/Phosphotyrosine-binding domain (PTB)"/>
    <property type="match status" value="1"/>
</dbReference>
<gene>
    <name evidence="4" type="ORF">GSPATT00035888001</name>
</gene>
<dbReference type="SUPFAM" id="SSF50729">
    <property type="entry name" value="PH domain-like"/>
    <property type="match status" value="1"/>
</dbReference>
<name>A0C7J1_PARTE</name>
<dbReference type="Gene3D" id="1.10.1540.10">
    <property type="entry name" value="BEACH domain"/>
    <property type="match status" value="1"/>
</dbReference>
<dbReference type="PROSITE" id="PS50197">
    <property type="entry name" value="BEACH"/>
    <property type="match status" value="1"/>
</dbReference>
<evidence type="ECO:0000313" key="4">
    <source>
        <dbReference type="EMBL" id="CAK66758.1"/>
    </source>
</evidence>
<keyword evidence="5" id="KW-1185">Reference proteome</keyword>
<dbReference type="OMA" id="WIIAEYN"/>
<dbReference type="eggNOG" id="KOG1786">
    <property type="taxonomic scope" value="Eukaryota"/>
</dbReference>
<evidence type="ECO:0008006" key="6">
    <source>
        <dbReference type="Google" id="ProtNLM"/>
    </source>
</evidence>
<dbReference type="Pfam" id="PF14844">
    <property type="entry name" value="PH_BEACH"/>
    <property type="match status" value="1"/>
</dbReference>
<evidence type="ECO:0000259" key="2">
    <source>
        <dbReference type="PROSITE" id="PS50197"/>
    </source>
</evidence>
<dbReference type="InParanoid" id="A0C7J1"/>
<dbReference type="PANTHER" id="PTHR13743:SF123">
    <property type="entry name" value="PROTEIN FAN"/>
    <property type="match status" value="1"/>
</dbReference>
<evidence type="ECO:0000313" key="5">
    <source>
        <dbReference type="Proteomes" id="UP000000600"/>
    </source>
</evidence>
<proteinExistence type="predicted"/>
<dbReference type="SUPFAM" id="SSF81837">
    <property type="entry name" value="BEACH domain"/>
    <property type="match status" value="1"/>
</dbReference>
<dbReference type="OrthoDB" id="26681at2759"/>